<dbReference type="SUPFAM" id="SSF56542">
    <property type="entry name" value="Substrate-binding domain of HMG-CoA reductase"/>
    <property type="match status" value="1"/>
</dbReference>
<dbReference type="Pfam" id="PF00368">
    <property type="entry name" value="HMG-CoA_red"/>
    <property type="match status" value="1"/>
</dbReference>
<dbReference type="InterPro" id="IPR023076">
    <property type="entry name" value="HMG_CoA_Rdtase_CS"/>
</dbReference>
<dbReference type="InterPro" id="IPR009029">
    <property type="entry name" value="HMG_CoA_Rdtase_sub-bd_dom_sf"/>
</dbReference>
<dbReference type="GO" id="GO:0005789">
    <property type="term" value="C:endoplasmic reticulum membrane"/>
    <property type="evidence" value="ECO:0007669"/>
    <property type="project" value="UniProtKB-SubCell"/>
</dbReference>
<dbReference type="Gene3D" id="3.90.770.10">
    <property type="entry name" value="3-hydroxy-3-methylglutaryl-coenzyme A Reductase, Chain A, domain 2"/>
    <property type="match status" value="2"/>
</dbReference>
<dbReference type="SUPFAM" id="SSF55035">
    <property type="entry name" value="NAD-binding domain of HMG-CoA reductase"/>
    <property type="match status" value="1"/>
</dbReference>
<evidence type="ECO:0000256" key="1">
    <source>
        <dbReference type="ARBA" id="ARBA00007661"/>
    </source>
</evidence>
<dbReference type="CDD" id="cd00644">
    <property type="entry name" value="HMG-CoA_reductase_classII"/>
    <property type="match status" value="1"/>
</dbReference>
<dbReference type="InterPro" id="IPR009023">
    <property type="entry name" value="HMG_CoA_Rdtase_NAD(P)-bd_sf"/>
</dbReference>
<dbReference type="PANTHER" id="PTHR10572">
    <property type="entry name" value="3-HYDROXY-3-METHYLGLUTARYL-COENZYME A REDUCTASE"/>
    <property type="match status" value="1"/>
</dbReference>
<protein>
    <recommendedName>
        <fullName evidence="3">3-hydroxy-3-methylglutaryl coenzyme A reductase</fullName>
        <shortName evidence="3">HMG-CoA reductase</shortName>
    </recommendedName>
</protein>
<comment type="subcellular location">
    <subcellularLocation>
        <location evidence="3">Endoplasmic reticulum membrane</location>
        <topology evidence="3">Multi-pass membrane protein</topology>
    </subcellularLocation>
</comment>
<evidence type="ECO:0000256" key="2">
    <source>
        <dbReference type="ARBA" id="ARBA00023002"/>
    </source>
</evidence>
<keyword evidence="3" id="KW-0256">Endoplasmic reticulum</keyword>
<dbReference type="PROSITE" id="PS50065">
    <property type="entry name" value="HMG_COA_REDUCTASE_4"/>
    <property type="match status" value="1"/>
</dbReference>
<reference evidence="4" key="1">
    <citation type="submission" date="2020-05" db="EMBL/GenBank/DDBJ databases">
        <title>Phylogenomic resolution of chytrid fungi.</title>
        <authorList>
            <person name="Stajich J.E."/>
            <person name="Amses K."/>
            <person name="Simmons R."/>
            <person name="Seto K."/>
            <person name="Myers J."/>
            <person name="Bonds A."/>
            <person name="Quandt C.A."/>
            <person name="Barry K."/>
            <person name="Liu P."/>
            <person name="Grigoriev I."/>
            <person name="Longcore J.E."/>
            <person name="James T.Y."/>
        </authorList>
    </citation>
    <scope>NUCLEOTIDE SEQUENCE</scope>
    <source>
        <strain evidence="4">JEL0513</strain>
    </source>
</reference>
<dbReference type="AlphaFoldDB" id="A0AAD5T6V5"/>
<proteinExistence type="inferred from homology"/>
<dbReference type="NCBIfam" id="TIGR00532">
    <property type="entry name" value="HMG_CoA_R_NAD"/>
    <property type="match status" value="1"/>
</dbReference>
<evidence type="ECO:0000256" key="3">
    <source>
        <dbReference type="RuleBase" id="RU361219"/>
    </source>
</evidence>
<comment type="caution">
    <text evidence="4">The sequence shown here is derived from an EMBL/GenBank/DDBJ whole genome shotgun (WGS) entry which is preliminary data.</text>
</comment>
<dbReference type="Gene3D" id="1.10.8.660">
    <property type="match status" value="1"/>
</dbReference>
<evidence type="ECO:0000313" key="4">
    <source>
        <dbReference type="EMBL" id="KAJ3133042.1"/>
    </source>
</evidence>
<keyword evidence="5" id="KW-1185">Reference proteome</keyword>
<dbReference type="PANTHER" id="PTHR10572:SF24">
    <property type="entry name" value="3-HYDROXY-3-METHYLGLUTARYL-COENZYME A REDUCTASE"/>
    <property type="match status" value="1"/>
</dbReference>
<dbReference type="GO" id="GO:0015936">
    <property type="term" value="P:coenzyme A metabolic process"/>
    <property type="evidence" value="ECO:0007669"/>
    <property type="project" value="InterPro"/>
</dbReference>
<dbReference type="InterPro" id="IPR002202">
    <property type="entry name" value="HMG_CoA_Rdtase"/>
</dbReference>
<dbReference type="PROSITE" id="PS01192">
    <property type="entry name" value="HMG_COA_REDUCTASE_3"/>
    <property type="match status" value="1"/>
</dbReference>
<organism evidence="4 5">
    <name type="scientific">Physocladia obscura</name>
    <dbReference type="NCBI Taxonomy" id="109957"/>
    <lineage>
        <taxon>Eukaryota</taxon>
        <taxon>Fungi</taxon>
        <taxon>Fungi incertae sedis</taxon>
        <taxon>Chytridiomycota</taxon>
        <taxon>Chytridiomycota incertae sedis</taxon>
        <taxon>Chytridiomycetes</taxon>
        <taxon>Chytridiales</taxon>
        <taxon>Chytriomycetaceae</taxon>
        <taxon>Physocladia</taxon>
    </lineage>
</organism>
<dbReference type="Proteomes" id="UP001211907">
    <property type="component" value="Unassembled WGS sequence"/>
</dbReference>
<comment type="similarity">
    <text evidence="1 3">Belongs to the HMG-CoA reductase family.</text>
</comment>
<gene>
    <name evidence="4" type="ORF">HK100_004726</name>
</gene>
<evidence type="ECO:0000313" key="5">
    <source>
        <dbReference type="Proteomes" id="UP001211907"/>
    </source>
</evidence>
<dbReference type="InterPro" id="IPR023074">
    <property type="entry name" value="HMG_CoA_Rdtase_cat_sf"/>
</dbReference>
<dbReference type="EMBL" id="JADGJH010000229">
    <property type="protein sequence ID" value="KAJ3133042.1"/>
    <property type="molecule type" value="Genomic_DNA"/>
</dbReference>
<keyword evidence="2 3" id="KW-0560">Oxidoreductase</keyword>
<dbReference type="PROSITE" id="PS00066">
    <property type="entry name" value="HMG_COA_REDUCTASE_1"/>
    <property type="match status" value="1"/>
</dbReference>
<accession>A0AAD5T6V5</accession>
<dbReference type="GO" id="GO:0004420">
    <property type="term" value="F:hydroxymethylglutaryl-CoA reductase (NADPH) activity"/>
    <property type="evidence" value="ECO:0007669"/>
    <property type="project" value="InterPro"/>
</dbReference>
<sequence>MLTSKDTVGQQQQARQNGVIPTSIWSGFHKKALRERQNQLRLVYPALFNSSLGIINKNGTTHVSAKQPKSPTSLSSLTPNDSTASLAGLAIESIEESPVFPVTGLDEKVADNMIENCIGTMGLPVGLALNFIINGAPTVIPMVVEEPSVVAAVSGAAKTISSSAGGFLASTSTRNIIFAQVLLLDVADIPSSVATIESRKAVLIDVANSFVPNMVARGGGVVDISVRVPTRKVERPRKVNEVRISASPFDGASSSSWLVVHLHLDVCDAMGANAASTVAEGVAPVLAEWVRGRVGLRIVSNLCVERLAKSSFKIPIAKLAYKSFTGRQVAARIIEAAEWAQDDPFRAATHNKGIMNGIDAVAVATGQDWRAIEASAHAWAAGCAQSADTPQYRPLTHYWVESNDGVLDETSDDGLYFCGEMEMPISVGTKGGVLKTNPVYKYTLGMMGNPDSKTLAMAMISVGLAQNFAALRALTTEGIQKGHMSLHARNIAIAAGAPAHAINECVAYMVESNRVNQSVAREYLVAHEIHSTLINQETLNTDPTKHPPRAPSTFYIEIANQPSQQQQQQITEPITLNVAFETLGHKPVHLSLSALSPPSDLYTQLFQARFDYTWISSTFSVLDKIELSTVPEFPARSNRGLVKKLKVLSVLINMLGRSMNAQWPGETRRLVDKIVKRATVRGRVDAGFEKRVGITNVLPPLPLVGDARGKTVSSTAAATTTRGFDALQVGRPLLLALWQVFELRVLQWVGHELLAQTLLETQLEVLKALTEVDTLYRSGHRSSPLANQVTAAAASTANIQSDDTTLSSSEDDTDDEPLTIGKKDAVATAVQPPEDADEVIKDLHIIIHKQSRRFQTALFLLCDASSHDPNLLTPPRLRLLKSLGDLMAWEQMCAHDISKSRLARDIAALVYSSSSSVASDDNGTLLELEYAIKDGNAFLYWLTRTIGQESINKILAAALASLGSTDATTIRVAAWLHNNDGEYSETSEISRNNVLAAVLQLDLHTVFKTEIAGFLSVSSKEGALVKTIQEEAALEIFNKDTLLGITRLYRGYYGVDEFFLK</sequence>
<name>A0AAD5T6V5_9FUNG</name>
<dbReference type="InterPro" id="IPR004553">
    <property type="entry name" value="HMG_CoA_Rdtase_bac-typ"/>
</dbReference>